<dbReference type="CDD" id="cd02028">
    <property type="entry name" value="UMPK_like"/>
    <property type="match status" value="1"/>
</dbReference>
<dbReference type="Proteomes" id="UP000070089">
    <property type="component" value="Unassembled WGS sequence"/>
</dbReference>
<reference evidence="2 3" key="1">
    <citation type="journal article" date="2015" name="Mol. Biochem. Parasitol.">
        <title>Identification of polymorphic genes for use in assemblage B genotyping assays through comparative genomics of multiple assemblage B Giardia duodenalis isolates.</title>
        <authorList>
            <person name="Wielinga C."/>
            <person name="Thompson R.C."/>
            <person name="Monis P."/>
            <person name="Ryan U."/>
        </authorList>
    </citation>
    <scope>NUCLEOTIDE SEQUENCE [LARGE SCALE GENOMIC DNA]</scope>
    <source>
        <strain evidence="2 3">BAH15c1</strain>
    </source>
</reference>
<dbReference type="Gene3D" id="3.40.50.300">
    <property type="entry name" value="P-loop containing nucleotide triphosphate hydrolases"/>
    <property type="match status" value="1"/>
</dbReference>
<dbReference type="InterPro" id="IPR006083">
    <property type="entry name" value="PRK/URK"/>
</dbReference>
<sequence length="598" mass="67626">MVLSSKAQLVIGFKKFMSGACSLEDMAGYHSIYDDVTLPPITLTYLPTSQQITTKSEIPVGQALKVFDPEINAIAALVNNEILSLNEKLDISSTIEPIFFKGEYARQIFCDSFTVALQAAATKLFHGQALECCYIMQNARFFKFTDMALTQDDLDALKALLISISDADLKISRTTVSFNDALHYLKEIHHKGSCNLLTSINTSKVSMARICSKELGIDFRTLWISTLAPSTGILEKNLWTMKLHDAGILVHLTDDFVKVRPPDVKLESQLAPIMMAYKNWSSALRVPNVAALNELIPNRTRIREFINTCEFRHEKHISEVAKSIPDDVRCIFVAGPSSSSKTTFSNRLSVHLRTRNFQPIRVSLDDYYMNPDTIPRLESDPTKPDFEHIEALDLKRLSENLHGLLNGEEVTMAHYDFKTKTAGDGKKLRLPSGGVLIIEGIHALNDRITSAVPADKRCRIFIQPVGSLIWDELRLFESVDSRLLRRMCRDFVFRNRSADGTLEFWPSVRAGEERWILSNQSKCEIYFNSSVLYELFTLKVFAVPLLKSVPQSSHNFPSARRLLRLLEPFLPIPVELTPEISLSREFLPSGSIFEDFFF</sequence>
<name>A0A132NQN9_GIAIN</name>
<dbReference type="SUPFAM" id="SSF55186">
    <property type="entry name" value="ThrRS/AlaRS common domain"/>
    <property type="match status" value="1"/>
</dbReference>
<comment type="caution">
    <text evidence="2">The sequence shown here is derived from an EMBL/GenBank/DDBJ whole genome shotgun (WGS) entry which is preliminary data.</text>
</comment>
<dbReference type="OrthoDB" id="10257085at2759"/>
<dbReference type="GO" id="GO:0016301">
    <property type="term" value="F:kinase activity"/>
    <property type="evidence" value="ECO:0007669"/>
    <property type="project" value="UniProtKB-KW"/>
</dbReference>
<keyword evidence="2" id="KW-0418">Kinase</keyword>
<evidence type="ECO:0000259" key="1">
    <source>
        <dbReference type="Pfam" id="PF00485"/>
    </source>
</evidence>
<evidence type="ECO:0000313" key="3">
    <source>
        <dbReference type="Proteomes" id="UP000070089"/>
    </source>
</evidence>
<protein>
    <submittedName>
        <fullName evidence="2">Uridine kinase</fullName>
    </submittedName>
</protein>
<gene>
    <name evidence="2" type="ORF">QR46_3686</name>
</gene>
<dbReference type="VEuPathDB" id="GiardiaDB:QR46_3686"/>
<evidence type="ECO:0000313" key="2">
    <source>
        <dbReference type="EMBL" id="KWX12350.1"/>
    </source>
</evidence>
<organism evidence="2 3">
    <name type="scientific">Giardia duodenalis assemblage B</name>
    <dbReference type="NCBI Taxonomy" id="1394984"/>
    <lineage>
        <taxon>Eukaryota</taxon>
        <taxon>Metamonada</taxon>
        <taxon>Diplomonadida</taxon>
        <taxon>Hexamitidae</taxon>
        <taxon>Giardiinae</taxon>
        <taxon>Giardia</taxon>
    </lineage>
</organism>
<dbReference type="EMBL" id="JXTI01000122">
    <property type="protein sequence ID" value="KWX12350.1"/>
    <property type="molecule type" value="Genomic_DNA"/>
</dbReference>
<dbReference type="AlphaFoldDB" id="A0A132NQN9"/>
<feature type="domain" description="Phosphoribulokinase/uridine kinase" evidence="1">
    <location>
        <begin position="331"/>
        <end position="525"/>
    </location>
</feature>
<dbReference type="SUPFAM" id="SSF52540">
    <property type="entry name" value="P-loop containing nucleoside triphosphate hydrolases"/>
    <property type="match status" value="1"/>
</dbReference>
<dbReference type="InterPro" id="IPR027417">
    <property type="entry name" value="P-loop_NTPase"/>
</dbReference>
<keyword evidence="2" id="KW-0808">Transferase</keyword>
<proteinExistence type="predicted"/>
<accession>A0A132NQN9</accession>
<dbReference type="PANTHER" id="PTHR10285">
    <property type="entry name" value="URIDINE KINASE"/>
    <property type="match status" value="1"/>
</dbReference>
<dbReference type="GO" id="GO:0005524">
    <property type="term" value="F:ATP binding"/>
    <property type="evidence" value="ECO:0007669"/>
    <property type="project" value="InterPro"/>
</dbReference>
<dbReference type="InterPro" id="IPR018163">
    <property type="entry name" value="Thr/Ala-tRNA-synth_IIc_edit"/>
</dbReference>
<dbReference type="Pfam" id="PF00485">
    <property type="entry name" value="PRK"/>
    <property type="match status" value="1"/>
</dbReference>